<dbReference type="EMBL" id="SRYM01000046">
    <property type="protein sequence ID" value="TGY55579.1"/>
    <property type="molecule type" value="Genomic_DNA"/>
</dbReference>
<feature type="chain" id="PRO_5020267305" description="Outer membrane protein beta-barrel domain-containing protein" evidence="1">
    <location>
        <begin position="23"/>
        <end position="203"/>
    </location>
</feature>
<dbReference type="AlphaFoldDB" id="A0A4S2EHY4"/>
<evidence type="ECO:0000313" key="3">
    <source>
        <dbReference type="Proteomes" id="UP000310032"/>
    </source>
</evidence>
<feature type="signal peptide" evidence="1">
    <location>
        <begin position="1"/>
        <end position="22"/>
    </location>
</feature>
<gene>
    <name evidence="2" type="ORF">E5342_14025</name>
</gene>
<accession>A0A4S2EHY4</accession>
<keyword evidence="1" id="KW-0732">Signal</keyword>
<evidence type="ECO:0008006" key="4">
    <source>
        <dbReference type="Google" id="ProtNLM"/>
    </source>
</evidence>
<dbReference type="Proteomes" id="UP000310032">
    <property type="component" value="Unassembled WGS sequence"/>
</dbReference>
<organism evidence="2 3">
    <name type="scientific">Parabacteroides distasonis</name>
    <dbReference type="NCBI Taxonomy" id="823"/>
    <lineage>
        <taxon>Bacteria</taxon>
        <taxon>Pseudomonadati</taxon>
        <taxon>Bacteroidota</taxon>
        <taxon>Bacteroidia</taxon>
        <taxon>Bacteroidales</taxon>
        <taxon>Tannerellaceae</taxon>
        <taxon>Parabacteroides</taxon>
    </lineage>
</organism>
<protein>
    <recommendedName>
        <fullName evidence="4">Outer membrane protein beta-barrel domain-containing protein</fullName>
    </recommendedName>
</protein>
<proteinExistence type="predicted"/>
<reference evidence="2 3" key="1">
    <citation type="submission" date="2019-04" db="EMBL/GenBank/DDBJ databases">
        <title>Microbes associate with the intestines of laboratory mice.</title>
        <authorList>
            <person name="Navarre W."/>
            <person name="Wong E."/>
            <person name="Huang K."/>
            <person name="Tropini C."/>
            <person name="Ng K."/>
            <person name="Yu B."/>
        </authorList>
    </citation>
    <scope>NUCLEOTIDE SEQUENCE [LARGE SCALE GENOMIC DNA]</scope>
    <source>
        <strain evidence="2 3">NM39_I3</strain>
    </source>
</reference>
<comment type="caution">
    <text evidence="2">The sequence shown here is derived from an EMBL/GenBank/DDBJ whole genome shotgun (WGS) entry which is preliminary data.</text>
</comment>
<sequence length="203" mass="23193">MGRFFRLFVVFFVVSVHCFSQSQSGLLVGAGMGFESITANTNNPEFLEGKQFNSSYNYNLQIGYRFRFENPRHDRIFFDVDPLIKLQTFKNVSFSPGTSADYTSVTAEARDINFQLAVSPSVNYLFFKRVYLGMGVEPTWNIVTEGKHFDIPVFGRIGYSLKGKMELAVTYRHGFLNVIDDSKYNKGRISDLSVGIFIPFYIK</sequence>
<name>A0A4S2EHY4_PARDI</name>
<evidence type="ECO:0000256" key="1">
    <source>
        <dbReference type="SAM" id="SignalP"/>
    </source>
</evidence>
<evidence type="ECO:0000313" key="2">
    <source>
        <dbReference type="EMBL" id="TGY55579.1"/>
    </source>
</evidence>